<keyword evidence="1" id="KW-0472">Membrane</keyword>
<feature type="transmembrane region" description="Helical" evidence="1">
    <location>
        <begin position="14"/>
        <end position="33"/>
    </location>
</feature>
<dbReference type="InterPro" id="IPR042274">
    <property type="entry name" value="YycH/YycI_2"/>
</dbReference>
<name>A0ABQ6R8P5_9STAP</name>
<protein>
    <recommendedName>
        <fullName evidence="2">Regulatory protein YycH domain-containing protein</fullName>
    </recommendedName>
</protein>
<gene>
    <name evidence="3" type="ORF">ERX35_005510</name>
</gene>
<dbReference type="Gene3D" id="3.10.450.310">
    <property type="match status" value="1"/>
</dbReference>
<keyword evidence="4" id="KW-1185">Reference proteome</keyword>
<evidence type="ECO:0000259" key="2">
    <source>
        <dbReference type="Pfam" id="PF07435"/>
    </source>
</evidence>
<accession>A0ABQ6R8P5</accession>
<dbReference type="InterPro" id="IPR009996">
    <property type="entry name" value="YycH"/>
</dbReference>
<sequence length="466" mass="53522">MTAVYGLTVKKVRALQFTLHFLVKCWMMVIGMFKDVMKSLLLFSLIISSVILTYKIWNYTPELTNVETSPDEKTPTIGPRNNDNIRSIFMPFQMISYEEQNVKGTSDVDAIMDFTDKIAGSKVKKTTLLANNLTSEIGKKYIIFDFTVNMPNDMYLTSVLNLNNKFVDKHQFNRLIIDSDSGPELTLYLLSADKMLRVETTAKSASFNKLLKTYDGRMIKYSGIITNEKTTDEKTNVYAPFSSDHAKTYRYMADRINVEDINNAVLDEKEHVIERTRKNGPTTYFGNTGVVSITQNSIYKYNNLSETDSVKPDPEENLVNSFSFISKHGGFTDDYRLFSIRQDNHAINYQMFLSGLPVFNQSGLSEINVTWGENEVYEYRRGLFSTSVAVPSTSTTKNLPTAEQVRFALASNRRYNYEDITHMIIGYEMKTSAPNDLQLQTTLLFEPSWYIEYQGEWKKYEDGRLK</sequence>
<dbReference type="Gene3D" id="3.30.310.160">
    <property type="entry name" value="YycH protein, domain 2"/>
    <property type="match status" value="1"/>
</dbReference>
<feature type="domain" description="Regulatory protein YycH" evidence="2">
    <location>
        <begin position="37"/>
        <end position="459"/>
    </location>
</feature>
<evidence type="ECO:0000313" key="4">
    <source>
        <dbReference type="Proteomes" id="UP000295735"/>
    </source>
</evidence>
<dbReference type="CDD" id="cd15787">
    <property type="entry name" value="YycH_N"/>
    <property type="match status" value="1"/>
</dbReference>
<evidence type="ECO:0000256" key="1">
    <source>
        <dbReference type="SAM" id="Phobius"/>
    </source>
</evidence>
<keyword evidence="1" id="KW-1133">Transmembrane helix</keyword>
<evidence type="ECO:0000313" key="3">
    <source>
        <dbReference type="EMBL" id="KAA1039536.1"/>
    </source>
</evidence>
<reference evidence="3 4" key="1">
    <citation type="submission" date="2019-09" db="EMBL/GenBank/DDBJ databases">
        <authorList>
            <person name="Mazhar S."/>
            <person name="Altermann E."/>
            <person name="Hill C."/>
            <person name="Mcauliffe O."/>
        </authorList>
    </citation>
    <scope>NUCLEOTIDE SEQUENCE [LARGE SCALE GENOMIC DNA]</scope>
    <source>
        <strain evidence="3 4">ATCC 51831</strain>
    </source>
</reference>
<dbReference type="EMBL" id="SCWC02000003">
    <property type="protein sequence ID" value="KAA1039536.1"/>
    <property type="molecule type" value="Genomic_DNA"/>
</dbReference>
<comment type="caution">
    <text evidence="3">The sequence shown here is derived from an EMBL/GenBank/DDBJ whole genome shotgun (WGS) entry which is preliminary data.</text>
</comment>
<proteinExistence type="predicted"/>
<dbReference type="Pfam" id="PF07435">
    <property type="entry name" value="YycH"/>
    <property type="match status" value="1"/>
</dbReference>
<keyword evidence="1" id="KW-0812">Transmembrane</keyword>
<organism evidence="3 4">
    <name type="scientific">Macrococcus equipercicus</name>
    <dbReference type="NCBI Taxonomy" id="69967"/>
    <lineage>
        <taxon>Bacteria</taxon>
        <taxon>Bacillati</taxon>
        <taxon>Bacillota</taxon>
        <taxon>Bacilli</taxon>
        <taxon>Bacillales</taxon>
        <taxon>Staphylococcaceae</taxon>
        <taxon>Macrococcus</taxon>
    </lineage>
</organism>
<dbReference type="Proteomes" id="UP000295735">
    <property type="component" value="Unassembled WGS sequence"/>
</dbReference>
<feature type="transmembrane region" description="Helical" evidence="1">
    <location>
        <begin position="40"/>
        <end position="57"/>
    </location>
</feature>